<dbReference type="Pfam" id="PF00229">
    <property type="entry name" value="TNF"/>
    <property type="match status" value="1"/>
</dbReference>
<keyword evidence="3" id="KW-0202">Cytokine</keyword>
<feature type="domain" description="THD" evidence="5">
    <location>
        <begin position="149"/>
        <end position="280"/>
    </location>
</feature>
<protein>
    <recommendedName>
        <fullName evidence="5">THD domain-containing protein</fullName>
    </recommendedName>
</protein>
<comment type="subcellular location">
    <subcellularLocation>
        <location evidence="1">Membrane</location>
    </subcellularLocation>
</comment>
<gene>
    <name evidence="6" type="ORF">PLOB_00016682</name>
</gene>
<evidence type="ECO:0000313" key="7">
    <source>
        <dbReference type="Proteomes" id="UP001159405"/>
    </source>
</evidence>
<dbReference type="InterPro" id="IPR008983">
    <property type="entry name" value="Tumour_necrosis_fac-like_dom"/>
</dbReference>
<dbReference type="SUPFAM" id="SSF49842">
    <property type="entry name" value="TNF-like"/>
    <property type="match status" value="1"/>
</dbReference>
<comment type="caution">
    <text evidence="6">The sequence shown here is derived from an EMBL/GenBank/DDBJ whole genome shotgun (WGS) entry which is preliminary data.</text>
</comment>
<sequence length="283" mass="32144">NRSYYSWSAKHYNSETCLATARIILEKGSAITRQERSIRGDIQTLDCDAIKKDPSKYYEMYWRVKGADGDIGYCNRDRKCWKTKSKLLEDKRIQVVSISSGNLTINRTLPQKTTDHNVTIACEVHTTDNKIHISEVTIESPQARSPKKPLAQLSGTLSEARNFSADTWLSDLEKDEAFKGFKSEQGLLEINQRGAYYIYAQVFFEIYQDGPEYHNRVAITVNEEPFALMQTGPGNKAENGSVYTGGVIRLKKGDKIGLKTVYESRLWLSANHTFLGAYKIGRY</sequence>
<evidence type="ECO:0000256" key="1">
    <source>
        <dbReference type="ARBA" id="ARBA00004370"/>
    </source>
</evidence>
<dbReference type="PANTHER" id="PTHR11471">
    <property type="entry name" value="TUMOR NECROSIS FACTOR FAMILY MEMBER"/>
    <property type="match status" value="1"/>
</dbReference>
<reference evidence="6 7" key="1">
    <citation type="submission" date="2022-05" db="EMBL/GenBank/DDBJ databases">
        <authorList>
            <consortium name="Genoscope - CEA"/>
            <person name="William W."/>
        </authorList>
    </citation>
    <scope>NUCLEOTIDE SEQUENCE [LARGE SCALE GENOMIC DNA]</scope>
</reference>
<evidence type="ECO:0000259" key="5">
    <source>
        <dbReference type="PROSITE" id="PS50049"/>
    </source>
</evidence>
<dbReference type="Gene3D" id="2.60.120.40">
    <property type="match status" value="1"/>
</dbReference>
<evidence type="ECO:0000256" key="3">
    <source>
        <dbReference type="ARBA" id="ARBA00022514"/>
    </source>
</evidence>
<keyword evidence="4" id="KW-0472">Membrane</keyword>
<comment type="similarity">
    <text evidence="2">Belongs to the tumor necrosis factor family.</text>
</comment>
<name>A0ABN8NFI7_9CNID</name>
<proteinExistence type="inferred from homology"/>
<accession>A0ABN8NFI7</accession>
<dbReference type="Proteomes" id="UP001159405">
    <property type="component" value="Unassembled WGS sequence"/>
</dbReference>
<dbReference type="InterPro" id="IPR006052">
    <property type="entry name" value="TNF_dom"/>
</dbReference>
<organism evidence="6 7">
    <name type="scientific">Porites lobata</name>
    <dbReference type="NCBI Taxonomy" id="104759"/>
    <lineage>
        <taxon>Eukaryota</taxon>
        <taxon>Metazoa</taxon>
        <taxon>Cnidaria</taxon>
        <taxon>Anthozoa</taxon>
        <taxon>Hexacorallia</taxon>
        <taxon>Scleractinia</taxon>
        <taxon>Fungiina</taxon>
        <taxon>Poritidae</taxon>
        <taxon>Porites</taxon>
    </lineage>
</organism>
<keyword evidence="7" id="KW-1185">Reference proteome</keyword>
<dbReference type="PANTHER" id="PTHR11471:SF13">
    <property type="entry name" value="TNF FAMILY PROFILE DOMAIN-CONTAINING PROTEIN"/>
    <property type="match status" value="1"/>
</dbReference>
<feature type="non-terminal residue" evidence="6">
    <location>
        <position position="1"/>
    </location>
</feature>
<dbReference type="PROSITE" id="PS50049">
    <property type="entry name" value="THD_2"/>
    <property type="match status" value="1"/>
</dbReference>
<evidence type="ECO:0000256" key="2">
    <source>
        <dbReference type="ARBA" id="ARBA00008670"/>
    </source>
</evidence>
<evidence type="ECO:0000313" key="6">
    <source>
        <dbReference type="EMBL" id="CAH3107498.1"/>
    </source>
</evidence>
<evidence type="ECO:0000256" key="4">
    <source>
        <dbReference type="ARBA" id="ARBA00023136"/>
    </source>
</evidence>
<dbReference type="EMBL" id="CALNXK010000020">
    <property type="protein sequence ID" value="CAH3107498.1"/>
    <property type="molecule type" value="Genomic_DNA"/>
</dbReference>